<accession>A0A060QHE0</accession>
<reference evidence="2 3" key="1">
    <citation type="journal article" date="2014" name="Genome Biol. Evol.">
        <title>Acetic acid bacteria genomes reveal functional traits for adaptation to life in insect guts.</title>
        <authorList>
            <person name="Chouaia B."/>
            <person name="Gaiarsa S."/>
            <person name="Crotti E."/>
            <person name="Comandatore F."/>
            <person name="Degli Esposti M."/>
            <person name="Ricci I."/>
            <person name="Alma A."/>
            <person name="Favia G."/>
            <person name="Bandi C."/>
            <person name="Daffonchio D."/>
        </authorList>
    </citation>
    <scope>NUCLEOTIDE SEQUENCE [LARGE SCALE GENOMIC DNA]</scope>
    <source>
        <strain evidence="2 3">SF2.1</strain>
    </source>
</reference>
<gene>
    <name evidence="2" type="ORF">ASAP_2325</name>
</gene>
<dbReference type="EMBL" id="CBLX010000016">
    <property type="protein sequence ID" value="CDG40370.1"/>
    <property type="molecule type" value="Genomic_DNA"/>
</dbReference>
<comment type="caution">
    <text evidence="2">The sequence shown here is derived from an EMBL/GenBank/DDBJ whole genome shotgun (WGS) entry which is preliminary data.</text>
</comment>
<proteinExistence type="predicted"/>
<protein>
    <submittedName>
        <fullName evidence="2">Uncharacterized protein</fullName>
    </submittedName>
</protein>
<dbReference type="Proteomes" id="UP000027583">
    <property type="component" value="Unassembled WGS sequence"/>
</dbReference>
<evidence type="ECO:0000313" key="3">
    <source>
        <dbReference type="Proteomes" id="UP000027583"/>
    </source>
</evidence>
<dbReference type="AlphaFoldDB" id="A0A060QHE0"/>
<feature type="region of interest" description="Disordered" evidence="1">
    <location>
        <begin position="1"/>
        <end position="37"/>
    </location>
</feature>
<name>A0A060QHE0_9PROT</name>
<evidence type="ECO:0000256" key="1">
    <source>
        <dbReference type="SAM" id="MobiDB-lite"/>
    </source>
</evidence>
<reference evidence="2 3" key="2">
    <citation type="journal article" date="2014" name="PLoS ONE">
        <title>Evolution of mitochondria reconstructed from the energy metabolism of living bacteria.</title>
        <authorList>
            <person name="Degli Esposti M."/>
            <person name="Chouaia B."/>
            <person name="Comandatore F."/>
            <person name="Crotti E."/>
            <person name="Sassera D."/>
            <person name="Lievens P.M."/>
            <person name="Daffonchio D."/>
            <person name="Bandi C."/>
        </authorList>
    </citation>
    <scope>NUCLEOTIDE SEQUENCE [LARGE SCALE GENOMIC DNA]</scope>
    <source>
        <strain evidence="2 3">SF2.1</strain>
    </source>
</reference>
<evidence type="ECO:0000313" key="2">
    <source>
        <dbReference type="EMBL" id="CDG40370.1"/>
    </source>
</evidence>
<sequence length="37" mass="4214">MGALNRHFAATGQLRASRLRRERPAQDQAECSEHHDP</sequence>
<organism evidence="2 3">
    <name type="scientific">Asaia bogorensis</name>
    <dbReference type="NCBI Taxonomy" id="91915"/>
    <lineage>
        <taxon>Bacteria</taxon>
        <taxon>Pseudomonadati</taxon>
        <taxon>Pseudomonadota</taxon>
        <taxon>Alphaproteobacteria</taxon>
        <taxon>Acetobacterales</taxon>
        <taxon>Acetobacteraceae</taxon>
        <taxon>Asaia</taxon>
    </lineage>
</organism>